<dbReference type="AlphaFoldDB" id="A0AAW7QVD6"/>
<dbReference type="PIRSF" id="PIRSF000445">
    <property type="entry name" value="4pyrrol_synth_GluRdtase"/>
    <property type="match status" value="1"/>
</dbReference>
<evidence type="ECO:0000256" key="3">
    <source>
        <dbReference type="ARBA" id="ARBA00012970"/>
    </source>
</evidence>
<keyword evidence="6 9" id="KW-0627">Porphyrin biosynthesis</keyword>
<comment type="miscellaneous">
    <text evidence="9">During catalysis, the active site Cys acts as a nucleophile attacking the alpha-carbonyl group of tRNA-bound glutamate with the formation of a thioester intermediate between enzyme and glutamate, and the concomitant release of tRNA(Glu). The thioester intermediate is finally reduced by direct hydride transfer from NADPH, to form the product GSA.</text>
</comment>
<dbReference type="NCBIfam" id="TIGR01035">
    <property type="entry name" value="hemA"/>
    <property type="match status" value="1"/>
</dbReference>
<dbReference type="PANTHER" id="PTHR43013">
    <property type="entry name" value="GLUTAMYL-TRNA REDUCTASE"/>
    <property type="match status" value="1"/>
</dbReference>
<dbReference type="CDD" id="cd05213">
    <property type="entry name" value="NAD_bind_Glutamyl_tRNA_reduct"/>
    <property type="match status" value="1"/>
</dbReference>
<dbReference type="PANTHER" id="PTHR43013:SF1">
    <property type="entry name" value="GLUTAMYL-TRNA REDUCTASE"/>
    <property type="match status" value="1"/>
</dbReference>
<feature type="domain" description="Quinate/shikimate 5-dehydrogenase/glutamyl-tRNA reductase" evidence="16">
    <location>
        <begin position="173"/>
        <end position="307"/>
    </location>
</feature>
<organism evidence="18 21">
    <name type="scientific">Pseudidiomarina terrestris</name>
    <dbReference type="NCBI Taxonomy" id="2820060"/>
    <lineage>
        <taxon>Bacteria</taxon>
        <taxon>Pseudomonadati</taxon>
        <taxon>Pseudomonadota</taxon>
        <taxon>Gammaproteobacteria</taxon>
        <taxon>Alteromonadales</taxon>
        <taxon>Idiomarinaceae</taxon>
        <taxon>Pseudidiomarina</taxon>
    </lineage>
</organism>
<comment type="caution">
    <text evidence="18">The sequence shown here is derived from an EMBL/GenBank/DDBJ whole genome shotgun (WGS) entry which is preliminary data.</text>
</comment>
<protein>
    <recommendedName>
        <fullName evidence="8 9">Glutamyl-tRNA reductase</fullName>
        <shortName evidence="9">GluTR</shortName>
        <ecNumber evidence="3 9">1.2.1.70</ecNumber>
    </recommendedName>
</protein>
<dbReference type="Proteomes" id="UP001169492">
    <property type="component" value="Unassembled WGS sequence"/>
</dbReference>
<comment type="pathway">
    <text evidence="1 9 14">Porphyrin-containing compound metabolism; protoporphyrin-IX biosynthesis; 5-aminolevulinate from L-glutamyl-tRNA(Glu): step 1/2.</text>
</comment>
<dbReference type="InterPro" id="IPR036343">
    <property type="entry name" value="GluRdtase_N_sf"/>
</dbReference>
<evidence type="ECO:0000259" key="17">
    <source>
        <dbReference type="Pfam" id="PF05201"/>
    </source>
</evidence>
<keyword evidence="20" id="KW-1185">Reference proteome</keyword>
<keyword evidence="4 9" id="KW-0521">NADP</keyword>
<evidence type="ECO:0000256" key="1">
    <source>
        <dbReference type="ARBA" id="ARBA00005059"/>
    </source>
</evidence>
<evidence type="ECO:0000313" key="19">
    <source>
        <dbReference type="EMBL" id="MDN7128909.1"/>
    </source>
</evidence>
<dbReference type="InterPro" id="IPR015896">
    <property type="entry name" value="4pyrrol_synth_GluRdtase_dimer"/>
</dbReference>
<evidence type="ECO:0000313" key="18">
    <source>
        <dbReference type="EMBL" id="MDN7123366.1"/>
    </source>
</evidence>
<dbReference type="Pfam" id="PF05201">
    <property type="entry name" value="GlutR_N"/>
    <property type="match status" value="1"/>
</dbReference>
<comment type="function">
    <text evidence="9">Catalyzes the NADPH-dependent reduction of glutamyl-tRNA(Glu) to glutamate 1-semialdehyde (GSA).</text>
</comment>
<evidence type="ECO:0000256" key="7">
    <source>
        <dbReference type="ARBA" id="ARBA00047464"/>
    </source>
</evidence>
<evidence type="ECO:0000313" key="20">
    <source>
        <dbReference type="Proteomes" id="UP001169491"/>
    </source>
</evidence>
<dbReference type="HAMAP" id="MF_00087">
    <property type="entry name" value="Glu_tRNA_reductase"/>
    <property type="match status" value="1"/>
</dbReference>
<evidence type="ECO:0000256" key="4">
    <source>
        <dbReference type="ARBA" id="ARBA00022857"/>
    </source>
</evidence>
<dbReference type="SUPFAM" id="SSF51735">
    <property type="entry name" value="NAD(P)-binding Rossmann-fold domains"/>
    <property type="match status" value="1"/>
</dbReference>
<evidence type="ECO:0000256" key="5">
    <source>
        <dbReference type="ARBA" id="ARBA00023002"/>
    </source>
</evidence>
<accession>A0AAW7QVD6</accession>
<feature type="binding site" evidence="9 11">
    <location>
        <position position="110"/>
    </location>
    <ligand>
        <name>substrate</name>
    </ligand>
</feature>
<comment type="catalytic activity">
    <reaction evidence="7 9 14">
        <text>(S)-4-amino-5-oxopentanoate + tRNA(Glu) + NADP(+) = L-glutamyl-tRNA(Glu) + NADPH + H(+)</text>
        <dbReference type="Rhea" id="RHEA:12344"/>
        <dbReference type="Rhea" id="RHEA-COMP:9663"/>
        <dbReference type="Rhea" id="RHEA-COMP:9680"/>
        <dbReference type="ChEBI" id="CHEBI:15378"/>
        <dbReference type="ChEBI" id="CHEBI:57501"/>
        <dbReference type="ChEBI" id="CHEBI:57783"/>
        <dbReference type="ChEBI" id="CHEBI:58349"/>
        <dbReference type="ChEBI" id="CHEBI:78442"/>
        <dbReference type="ChEBI" id="CHEBI:78520"/>
        <dbReference type="EC" id="1.2.1.70"/>
    </reaction>
</comment>
<dbReference type="RefSeq" id="WP_301773741.1">
    <property type="nucleotide sequence ID" value="NZ_JAGGJB010000001.1"/>
</dbReference>
<feature type="site" description="Important for activity" evidence="9 13">
    <location>
        <position position="100"/>
    </location>
</feature>
<evidence type="ECO:0000259" key="16">
    <source>
        <dbReference type="Pfam" id="PF01488"/>
    </source>
</evidence>
<dbReference type="GO" id="GO:0008883">
    <property type="term" value="F:glutamyl-tRNA reductase activity"/>
    <property type="evidence" value="ECO:0007669"/>
    <property type="project" value="UniProtKB-UniRule"/>
</dbReference>
<feature type="domain" description="Tetrapyrrole biosynthesis glutamyl-tRNA reductase dimerisation" evidence="15">
    <location>
        <begin position="321"/>
        <end position="417"/>
    </location>
</feature>
<feature type="binding site" evidence="9 12">
    <location>
        <begin position="190"/>
        <end position="195"/>
    </location>
    <ligand>
        <name>NADP(+)</name>
        <dbReference type="ChEBI" id="CHEBI:58349"/>
    </ligand>
</feature>
<gene>
    <name evidence="9" type="primary">hemA</name>
    <name evidence="18" type="ORF">J6I90_00550</name>
    <name evidence="19" type="ORF">J6I92_03355</name>
</gene>
<proteinExistence type="inferred from homology"/>
<dbReference type="EMBL" id="JAGGJC010000001">
    <property type="protein sequence ID" value="MDN7128909.1"/>
    <property type="molecule type" value="Genomic_DNA"/>
</dbReference>
<dbReference type="InterPro" id="IPR018214">
    <property type="entry name" value="GluRdtase_CS"/>
</dbReference>
<feature type="binding site" evidence="9 11">
    <location>
        <position position="121"/>
    </location>
    <ligand>
        <name>substrate</name>
    </ligand>
</feature>
<sequence length="421" mass="46356">MTIFALGVNHKTASVDLREQVAFSPEQLHQALPALRAQTGVREAVIVSTCNRTEIYCHADSVDGPSVDLLLGWLAGYHGVSATQLQEHSYCHTDAAAIDHLMRVASGLDSLILGEPQILGQVKQAYQFAKNQASVGGILERLFQQTFHIAKRVRSETAVGENAVSVAFAAVNLARHIFAELQQASVLLVGAGDTAELVAQHLTEIGVKRLSVANRTLMRAETVATKFGGHAHTLGELPELLPQADIVISSTASTLPIIGKGLIESALKQRRRRPMLLIDLAVPRDIEAQVNDLNDAYLYSVDDLQGIIQENLRNREEAASQAQTMIAEQTQNFMSWLRTLDHVDVLRDFRQQTERLAQEQMQRASNQLAAGKPADEVLAELTQRLTNQFLHAPTRMMREAGAKGDYQTLALFQQIYNDDND</sequence>
<dbReference type="Gene3D" id="3.40.50.720">
    <property type="entry name" value="NAD(P)-binding Rossmann-like Domain"/>
    <property type="match status" value="1"/>
</dbReference>
<dbReference type="Pfam" id="PF00745">
    <property type="entry name" value="GlutR_dimer"/>
    <property type="match status" value="1"/>
</dbReference>
<evidence type="ECO:0000259" key="15">
    <source>
        <dbReference type="Pfam" id="PF00745"/>
    </source>
</evidence>
<evidence type="ECO:0000256" key="12">
    <source>
        <dbReference type="PIRSR" id="PIRSR000445-3"/>
    </source>
</evidence>
<evidence type="ECO:0000256" key="11">
    <source>
        <dbReference type="PIRSR" id="PIRSR000445-2"/>
    </source>
</evidence>
<comment type="domain">
    <text evidence="9">Possesses an unusual extended V-shaped dimeric structure with each monomer consisting of three distinct domains arranged along a curved 'spinal' alpha-helix. The N-terminal catalytic domain specifically recognizes the glutamate moiety of the substrate. The second domain is the NADPH-binding domain, and the third C-terminal domain is responsible for dimerization.</text>
</comment>
<comment type="similarity">
    <text evidence="2 9 14">Belongs to the glutamyl-tRNA reductase family.</text>
</comment>
<dbReference type="InterPro" id="IPR006151">
    <property type="entry name" value="Shikm_DH/Glu-tRNA_Rdtase"/>
</dbReference>
<dbReference type="PROSITE" id="PS00747">
    <property type="entry name" value="GLUTR"/>
    <property type="match status" value="1"/>
</dbReference>
<dbReference type="FunFam" id="3.30.460.30:FF:000001">
    <property type="entry name" value="Glutamyl-tRNA reductase"/>
    <property type="match status" value="1"/>
</dbReference>
<dbReference type="GO" id="GO:0019353">
    <property type="term" value="P:protoporphyrinogen IX biosynthetic process from glutamate"/>
    <property type="evidence" value="ECO:0007669"/>
    <property type="project" value="TreeGrafter"/>
</dbReference>
<dbReference type="Proteomes" id="UP001169491">
    <property type="component" value="Unassembled WGS sequence"/>
</dbReference>
<feature type="active site" description="Nucleophile" evidence="9 10">
    <location>
        <position position="50"/>
    </location>
</feature>
<comment type="subunit">
    <text evidence="9">Homodimer.</text>
</comment>
<dbReference type="Gene3D" id="3.30.460.30">
    <property type="entry name" value="Glutamyl-tRNA reductase, N-terminal domain"/>
    <property type="match status" value="1"/>
</dbReference>
<evidence type="ECO:0000313" key="21">
    <source>
        <dbReference type="Proteomes" id="UP001169492"/>
    </source>
</evidence>
<feature type="binding site" evidence="9 11">
    <location>
        <begin position="49"/>
        <end position="52"/>
    </location>
    <ligand>
        <name>substrate</name>
    </ligand>
</feature>
<evidence type="ECO:0000256" key="6">
    <source>
        <dbReference type="ARBA" id="ARBA00023244"/>
    </source>
</evidence>
<dbReference type="EC" id="1.2.1.70" evidence="3 9"/>
<evidence type="ECO:0000256" key="10">
    <source>
        <dbReference type="PIRSR" id="PIRSR000445-1"/>
    </source>
</evidence>
<dbReference type="InterPro" id="IPR000343">
    <property type="entry name" value="4pyrrol_synth_GluRdtase"/>
</dbReference>
<reference evidence="20 21" key="1">
    <citation type="submission" date="2021-03" db="EMBL/GenBank/DDBJ databases">
        <title>Pseudidiomarina terrestris, a new bacterium isolated from saline soil.</title>
        <authorList>
            <person name="Galisteo C."/>
            <person name="De La Haba R."/>
            <person name="Sanchez-Porro C."/>
            <person name="Ventosa A."/>
        </authorList>
    </citation>
    <scope>NUCLEOTIDE SEQUENCE [LARGE SCALE GENOMIC DNA]</scope>
    <source>
        <strain evidence="18 21">1APP75-32.1</strain>
        <strain evidence="20">1APR75-15</strain>
        <strain evidence="19">1ASR75-15</strain>
    </source>
</reference>
<feature type="domain" description="Glutamyl-tRNA reductase N-terminal" evidence="17">
    <location>
        <begin position="6"/>
        <end position="157"/>
    </location>
</feature>
<dbReference type="SUPFAM" id="SSF69742">
    <property type="entry name" value="Glutamyl tRNA-reductase catalytic, N-terminal domain"/>
    <property type="match status" value="1"/>
</dbReference>
<feature type="binding site" evidence="9 11">
    <location>
        <begin position="115"/>
        <end position="117"/>
    </location>
    <ligand>
        <name>substrate</name>
    </ligand>
</feature>
<keyword evidence="5 9" id="KW-0560">Oxidoreductase</keyword>
<dbReference type="EMBL" id="JAGGJB010000001">
    <property type="protein sequence ID" value="MDN7123366.1"/>
    <property type="molecule type" value="Genomic_DNA"/>
</dbReference>
<name>A0AAW7QVD6_9GAMM</name>
<dbReference type="Pfam" id="PF01488">
    <property type="entry name" value="Shikimate_DH"/>
    <property type="match status" value="1"/>
</dbReference>
<dbReference type="FunFam" id="3.40.50.720:FF:000031">
    <property type="entry name" value="Glutamyl-tRNA reductase"/>
    <property type="match status" value="1"/>
</dbReference>
<dbReference type="GO" id="GO:0050661">
    <property type="term" value="F:NADP binding"/>
    <property type="evidence" value="ECO:0007669"/>
    <property type="project" value="InterPro"/>
</dbReference>
<evidence type="ECO:0000256" key="14">
    <source>
        <dbReference type="RuleBase" id="RU000584"/>
    </source>
</evidence>
<dbReference type="SUPFAM" id="SSF69075">
    <property type="entry name" value="Glutamyl tRNA-reductase dimerization domain"/>
    <property type="match status" value="1"/>
</dbReference>
<evidence type="ECO:0000256" key="9">
    <source>
        <dbReference type="HAMAP-Rule" id="MF_00087"/>
    </source>
</evidence>
<dbReference type="InterPro" id="IPR036291">
    <property type="entry name" value="NAD(P)-bd_dom_sf"/>
</dbReference>
<evidence type="ECO:0000256" key="13">
    <source>
        <dbReference type="PIRSR" id="PIRSR000445-4"/>
    </source>
</evidence>
<dbReference type="InterPro" id="IPR036453">
    <property type="entry name" value="GluRdtase_dimer_dom_sf"/>
</dbReference>
<evidence type="ECO:0000256" key="2">
    <source>
        <dbReference type="ARBA" id="ARBA00005916"/>
    </source>
</evidence>
<dbReference type="InterPro" id="IPR015895">
    <property type="entry name" value="4pyrrol_synth_GluRdtase_N"/>
</dbReference>
<evidence type="ECO:0000256" key="8">
    <source>
        <dbReference type="ARBA" id="ARBA00068659"/>
    </source>
</evidence>